<reference evidence="2" key="1">
    <citation type="submission" date="2023-04" db="EMBL/GenBank/DDBJ databases">
        <title>Phytophthora fragariaefolia NBRC 109709.</title>
        <authorList>
            <person name="Ichikawa N."/>
            <person name="Sato H."/>
            <person name="Tonouchi N."/>
        </authorList>
    </citation>
    <scope>NUCLEOTIDE SEQUENCE</scope>
    <source>
        <strain evidence="2">NBRC 109709</strain>
    </source>
</reference>
<dbReference type="SUPFAM" id="SSF53335">
    <property type="entry name" value="S-adenosyl-L-methionine-dependent methyltransferases"/>
    <property type="match status" value="1"/>
</dbReference>
<dbReference type="InterPro" id="IPR025789">
    <property type="entry name" value="DOT1_dom"/>
</dbReference>
<dbReference type="EMBL" id="BSXT01004830">
    <property type="protein sequence ID" value="GMF59054.1"/>
    <property type="molecule type" value="Genomic_DNA"/>
</dbReference>
<protein>
    <submittedName>
        <fullName evidence="2">Unnamed protein product</fullName>
    </submittedName>
</protein>
<accession>A0A9W6Y885</accession>
<dbReference type="InterPro" id="IPR029063">
    <property type="entry name" value="SAM-dependent_MTases_sf"/>
</dbReference>
<dbReference type="Pfam" id="PF08123">
    <property type="entry name" value="DOT1"/>
    <property type="match status" value="1"/>
</dbReference>
<sequence>MERPPAQDEKQEVLCKTAACTATQSQGNTLAGFPKCFFSTKRHIAPVHSVRPSATPALAEVIPDGDASCEWGSACKIGGKGQSYAGRNGGGGEAAVAALGSGGGSSGGRVGGGQVAGGEAVEVAHRGGDACVAVLPMTSDGAMRTVERIYVSVNRNDVRQQAGKRHLNAGEKTKSGVTALIEALGGVWPQDTFLDVGSGIGNVVVQFALQTAAQKCYGIEVRSEVLTCGGRLISGNASIQNLYCQTSLICADAGNIMLAFEQPYSRATIVLAHHRLFKEAIKLLIEEQMGLHCHARAAVFGENICPRHQASCRATFCARCKV</sequence>
<dbReference type="Proteomes" id="UP001165121">
    <property type="component" value="Unassembled WGS sequence"/>
</dbReference>
<proteinExistence type="predicted"/>
<organism evidence="2 3">
    <name type="scientific">Phytophthora fragariaefolia</name>
    <dbReference type="NCBI Taxonomy" id="1490495"/>
    <lineage>
        <taxon>Eukaryota</taxon>
        <taxon>Sar</taxon>
        <taxon>Stramenopiles</taxon>
        <taxon>Oomycota</taxon>
        <taxon>Peronosporomycetes</taxon>
        <taxon>Peronosporales</taxon>
        <taxon>Peronosporaceae</taxon>
        <taxon>Phytophthora</taxon>
    </lineage>
</organism>
<comment type="caution">
    <text evidence="2">The sequence shown here is derived from an EMBL/GenBank/DDBJ whole genome shotgun (WGS) entry which is preliminary data.</text>
</comment>
<evidence type="ECO:0000259" key="1">
    <source>
        <dbReference type="Pfam" id="PF08123"/>
    </source>
</evidence>
<dbReference type="OrthoDB" id="120055at2759"/>
<keyword evidence="3" id="KW-1185">Reference proteome</keyword>
<dbReference type="AlphaFoldDB" id="A0A9W6Y885"/>
<dbReference type="Gene3D" id="3.40.50.150">
    <property type="entry name" value="Vaccinia Virus protein VP39"/>
    <property type="match status" value="1"/>
</dbReference>
<evidence type="ECO:0000313" key="3">
    <source>
        <dbReference type="Proteomes" id="UP001165121"/>
    </source>
</evidence>
<feature type="domain" description="DOT1" evidence="1">
    <location>
        <begin position="170"/>
        <end position="224"/>
    </location>
</feature>
<gene>
    <name evidence="2" type="ORF">Pfra01_002548700</name>
</gene>
<dbReference type="GO" id="GO:0031151">
    <property type="term" value="F:histone H3K79 methyltransferase activity"/>
    <property type="evidence" value="ECO:0007669"/>
    <property type="project" value="InterPro"/>
</dbReference>
<evidence type="ECO:0000313" key="2">
    <source>
        <dbReference type="EMBL" id="GMF59054.1"/>
    </source>
</evidence>
<name>A0A9W6Y885_9STRA</name>